<dbReference type="RefSeq" id="WP_075370384.1">
    <property type="nucleotide sequence ID" value="NZ_MSDQ01000044.1"/>
</dbReference>
<keyword evidence="1" id="KW-1133">Transmembrane helix</keyword>
<gene>
    <name evidence="3" type="ORF">BTW10_16740</name>
</gene>
<protein>
    <submittedName>
        <fullName evidence="3">C4-dicarboxylate ABC transporter permease</fullName>
    </submittedName>
</protein>
<keyword evidence="1" id="KW-0472">Membrane</keyword>
<name>A0A1Q8T8T8_9GAMM</name>
<dbReference type="PANTHER" id="PTHR35342:SF5">
    <property type="entry name" value="TRICARBOXYLIC TRANSPORT PROTEIN"/>
    <property type="match status" value="1"/>
</dbReference>
<proteinExistence type="predicted"/>
<feature type="transmembrane region" description="Helical" evidence="1">
    <location>
        <begin position="466"/>
        <end position="486"/>
    </location>
</feature>
<evidence type="ECO:0000259" key="2">
    <source>
        <dbReference type="Pfam" id="PF01970"/>
    </source>
</evidence>
<comment type="caution">
    <text evidence="3">The sequence shown here is derived from an EMBL/GenBank/DDBJ whole genome shotgun (WGS) entry which is preliminary data.</text>
</comment>
<reference evidence="3 4" key="1">
    <citation type="submission" date="2016-12" db="EMBL/GenBank/DDBJ databases">
        <title>Draft genome sequences of strains Salinicola socius SMB35, Salinicola sp. MH3R3-1 and Chromohalobacter sp. SMB17 from the Verkhnekamsk potash mining region of Russia.</title>
        <authorList>
            <person name="Mavrodi D.V."/>
            <person name="Olsson B.E."/>
            <person name="Korsakova E.S."/>
            <person name="Pyankova A."/>
            <person name="Mavrodi O.V."/>
            <person name="Plotnikova E.G."/>
        </authorList>
    </citation>
    <scope>NUCLEOTIDE SEQUENCE [LARGE SCALE GENOMIC DNA]</scope>
    <source>
        <strain evidence="3 4">SMB17</strain>
    </source>
</reference>
<dbReference type="InterPro" id="IPR002823">
    <property type="entry name" value="DUF112_TM"/>
</dbReference>
<feature type="transmembrane region" description="Helical" evidence="1">
    <location>
        <begin position="435"/>
        <end position="454"/>
    </location>
</feature>
<feature type="transmembrane region" description="Helical" evidence="1">
    <location>
        <begin position="144"/>
        <end position="160"/>
    </location>
</feature>
<dbReference type="Pfam" id="PF01970">
    <property type="entry name" value="TctA"/>
    <property type="match status" value="1"/>
</dbReference>
<feature type="transmembrane region" description="Helical" evidence="1">
    <location>
        <begin position="107"/>
        <end position="132"/>
    </location>
</feature>
<accession>A0A1Q8T8T8</accession>
<organism evidence="3 4">
    <name type="scientific">Chromohalobacter japonicus</name>
    <dbReference type="NCBI Taxonomy" id="223900"/>
    <lineage>
        <taxon>Bacteria</taxon>
        <taxon>Pseudomonadati</taxon>
        <taxon>Pseudomonadota</taxon>
        <taxon>Gammaproteobacteria</taxon>
        <taxon>Oceanospirillales</taxon>
        <taxon>Halomonadaceae</taxon>
        <taxon>Chromohalobacter</taxon>
    </lineage>
</organism>
<dbReference type="PANTHER" id="PTHR35342">
    <property type="entry name" value="TRICARBOXYLIC TRANSPORT PROTEIN"/>
    <property type="match status" value="1"/>
</dbReference>
<feature type="transmembrane region" description="Helical" evidence="1">
    <location>
        <begin position="313"/>
        <end position="337"/>
    </location>
</feature>
<dbReference type="EMBL" id="MSDQ01000044">
    <property type="protein sequence ID" value="OLO10082.1"/>
    <property type="molecule type" value="Genomic_DNA"/>
</dbReference>
<feature type="transmembrane region" description="Helical" evidence="1">
    <location>
        <begin position="412"/>
        <end position="428"/>
    </location>
</feature>
<feature type="transmembrane region" description="Helical" evidence="1">
    <location>
        <begin position="167"/>
        <end position="185"/>
    </location>
</feature>
<dbReference type="STRING" id="223900.GCA_000821045_02281"/>
<evidence type="ECO:0000313" key="3">
    <source>
        <dbReference type="EMBL" id="OLO10082.1"/>
    </source>
</evidence>
<dbReference type="Proteomes" id="UP000186806">
    <property type="component" value="Unassembled WGS sequence"/>
</dbReference>
<sequence>MDAFLQGLALVFNFQTLLVIAGAAIFGVFVGAVPGLTATMAVALLVPITFYMDPTPAIAAIVTTSAMAIFAGDIPGTYLNIPGTPASAAYVGESHQLARQGRARETLGTNLVCSMFGGLFGTLVLVFVSPSLAEVALKFSSFEYFWLALLGLSCSIFISIGSKTKAFLSLLVGLLLSTVGLDMMSGAPRFTFGIPDLMAGVNFIPVMIGMFALNELMMFYGSRNEGRNVPAVHKDEVFSSVPKHLKRYWRNLLRGSSTGTLIGALPGAGADIAAWISYAMGKSRSKNREAYGTGHIEGIVDASSANNSGISGAWVPALVFGIPGDSITAIVIGVLYMKGMNPGPTIFMDGGGLVYALFTVFFIANLIMLPIGYIAIRSAKVFILTPRKILMPIILCFCIVGAFAINNAVTDVWIMLIIGLVAFILARNDFPMAPAILGLVLGGTLENNFMSSMLKSNGDLLSFFSRPISAGLGVMVILIWFLPLFIRLYRRYRGAPQSPRTP</sequence>
<feature type="transmembrane region" description="Helical" evidence="1">
    <location>
        <begin position="388"/>
        <end position="406"/>
    </location>
</feature>
<feature type="transmembrane region" description="Helical" evidence="1">
    <location>
        <begin position="197"/>
        <end position="217"/>
    </location>
</feature>
<dbReference type="AlphaFoldDB" id="A0A1Q8T8T8"/>
<keyword evidence="1" id="KW-0812">Transmembrane</keyword>
<evidence type="ECO:0000256" key="1">
    <source>
        <dbReference type="SAM" id="Phobius"/>
    </source>
</evidence>
<feature type="transmembrane region" description="Helical" evidence="1">
    <location>
        <begin position="352"/>
        <end position="376"/>
    </location>
</feature>
<keyword evidence="4" id="KW-1185">Reference proteome</keyword>
<evidence type="ECO:0000313" key="4">
    <source>
        <dbReference type="Proteomes" id="UP000186806"/>
    </source>
</evidence>
<feature type="domain" description="DUF112" evidence="2">
    <location>
        <begin position="17"/>
        <end position="437"/>
    </location>
</feature>